<dbReference type="AlphaFoldDB" id="A0A1C7Z6E4"/>
<comment type="caution">
    <text evidence="2">The sequence shown here is derived from an EMBL/GenBank/DDBJ whole genome shotgun (WGS) entry which is preliminary data.</text>
</comment>
<dbReference type="PATRIC" id="fig|317.243.peg.3715"/>
<accession>A0A1C7Z6E4</accession>
<evidence type="ECO:0000313" key="2">
    <source>
        <dbReference type="EMBL" id="OCR24626.1"/>
    </source>
</evidence>
<dbReference type="Proteomes" id="UP000093104">
    <property type="component" value="Unassembled WGS sequence"/>
</dbReference>
<keyword evidence="1" id="KW-0812">Transmembrane</keyword>
<keyword evidence="1" id="KW-0472">Membrane</keyword>
<protein>
    <submittedName>
        <fullName evidence="2">Membrane protein</fullName>
    </submittedName>
</protein>
<proteinExistence type="predicted"/>
<dbReference type="RefSeq" id="WP_065833740.1">
    <property type="nucleotide sequence ID" value="NZ_LGSI01000043.1"/>
</dbReference>
<dbReference type="Pfam" id="PF06790">
    <property type="entry name" value="UPF0259"/>
    <property type="match status" value="1"/>
</dbReference>
<reference evidence="2 3" key="1">
    <citation type="submission" date="2015-07" db="EMBL/GenBank/DDBJ databases">
        <title>Draft genome sequence of a diazotrophic, plant growth-promoting rhizobacterium of the Pseudomonas syringae complex.</title>
        <authorList>
            <person name="Patten C.L."/>
            <person name="Jeong H."/>
        </authorList>
    </citation>
    <scope>NUCLEOTIDE SEQUENCE [LARGE SCALE GENOMIC DNA]</scope>
    <source>
        <strain evidence="2 3">GR12-2</strain>
    </source>
</reference>
<feature type="transmembrane region" description="Helical" evidence="1">
    <location>
        <begin position="51"/>
        <end position="71"/>
    </location>
</feature>
<keyword evidence="1" id="KW-1133">Transmembrane helix</keyword>
<organism evidence="2 3">
    <name type="scientific">Pseudomonas syringae</name>
    <dbReference type="NCBI Taxonomy" id="317"/>
    <lineage>
        <taxon>Bacteria</taxon>
        <taxon>Pseudomonadati</taxon>
        <taxon>Pseudomonadota</taxon>
        <taxon>Gammaproteobacteria</taxon>
        <taxon>Pseudomonadales</taxon>
        <taxon>Pseudomonadaceae</taxon>
        <taxon>Pseudomonas</taxon>
    </lineage>
</organism>
<feature type="transmembrane region" description="Helical" evidence="1">
    <location>
        <begin position="92"/>
        <end position="115"/>
    </location>
</feature>
<evidence type="ECO:0000313" key="3">
    <source>
        <dbReference type="Proteomes" id="UP000093104"/>
    </source>
</evidence>
<dbReference type="EMBL" id="LGSI01000043">
    <property type="protein sequence ID" value="OCR24626.1"/>
    <property type="molecule type" value="Genomic_DNA"/>
</dbReference>
<feature type="transmembrane region" description="Helical" evidence="1">
    <location>
        <begin position="185"/>
        <end position="210"/>
    </location>
</feature>
<feature type="transmembrane region" description="Helical" evidence="1">
    <location>
        <begin position="121"/>
        <end position="142"/>
    </location>
</feature>
<feature type="transmembrane region" description="Helical" evidence="1">
    <location>
        <begin position="154"/>
        <end position="179"/>
    </location>
</feature>
<sequence length="220" mass="24211">MNPLIVLQDSLYFFRRNLASILLLCLPLVVLEALAKQALGNALAAEASPAYELLVGLLFYPLYTGALILFLDARSRGEEPHKRDLLAMALRLWPTFAVLSALSTLLIMFGLSMFIIPGVYIMVKLAFSEYLLVLRGLTPLAAMRESLLLTKGQFVRILACVLCVYLPLSVLEGIGMFLLPEPQSAPVSLAIDSISSFLQLFTSVVMFRLFMLVSEPGQPA</sequence>
<dbReference type="OrthoDB" id="6196264at2"/>
<evidence type="ECO:0000256" key="1">
    <source>
        <dbReference type="SAM" id="Phobius"/>
    </source>
</evidence>
<name>A0A1C7Z6E4_PSESX</name>
<gene>
    <name evidence="2" type="ORF">AFK24_13845</name>
</gene>